<evidence type="ECO:0000313" key="1">
    <source>
        <dbReference type="EMBL" id="GFF19733.1"/>
    </source>
</evidence>
<dbReference type="Proteomes" id="UP000452235">
    <property type="component" value="Unassembled WGS sequence"/>
</dbReference>
<keyword evidence="1" id="KW-0808">Transferase</keyword>
<organism evidence="1 2">
    <name type="scientific">Aspergillus terreus</name>
    <dbReference type="NCBI Taxonomy" id="33178"/>
    <lineage>
        <taxon>Eukaryota</taxon>
        <taxon>Fungi</taxon>
        <taxon>Dikarya</taxon>
        <taxon>Ascomycota</taxon>
        <taxon>Pezizomycotina</taxon>
        <taxon>Eurotiomycetes</taxon>
        <taxon>Eurotiomycetidae</taxon>
        <taxon>Eurotiales</taxon>
        <taxon>Aspergillaceae</taxon>
        <taxon>Aspergillus</taxon>
        <taxon>Aspergillus subgen. Circumdati</taxon>
    </lineage>
</organism>
<gene>
    <name evidence="1" type="ORF">ATEIFO6365_0010051300</name>
</gene>
<keyword evidence="1" id="KW-0489">Methyltransferase</keyword>
<dbReference type="OrthoDB" id="4149149at2759"/>
<dbReference type="VEuPathDB" id="FungiDB:ATEG_08999"/>
<keyword evidence="2" id="KW-1185">Reference proteome</keyword>
<proteinExistence type="predicted"/>
<name>A0A5M3ZAA0_ASPTE</name>
<comment type="caution">
    <text evidence="1">The sequence shown here is derived from an EMBL/GenBank/DDBJ whole genome shotgun (WGS) entry which is preliminary data.</text>
</comment>
<dbReference type="GO" id="GO:0032259">
    <property type="term" value="P:methylation"/>
    <property type="evidence" value="ECO:0007669"/>
    <property type="project" value="UniProtKB-KW"/>
</dbReference>
<dbReference type="GO" id="GO:0008168">
    <property type="term" value="F:methyltransferase activity"/>
    <property type="evidence" value="ECO:0007669"/>
    <property type="project" value="UniProtKB-KW"/>
</dbReference>
<sequence length="234" mass="26329">MELSGPDPDIHVDVDLMILDYLLCMTLESILSAGQVRSEEKGEHNSIDSSIATIYAFKRLIPDPALIPEDIHTKLKILELADEIRRCASPAEILRDYVPLCRSRYPRRRWVGVACQLIAQGAITAAKEPGITLREGLNTHIAMTETSPNEERMRNATTQITSYFEPPPDTPLDAHIRRISTNLTPARLRQELFNTLLDIMKTQDPPILVQLERGKLAGLSRAETQQLKERAGIR</sequence>
<dbReference type="EMBL" id="BLJY01000010">
    <property type="protein sequence ID" value="GFF19733.1"/>
    <property type="molecule type" value="Genomic_DNA"/>
</dbReference>
<reference evidence="1 2" key="1">
    <citation type="submission" date="2020-01" db="EMBL/GenBank/DDBJ databases">
        <title>Aspergillus terreus IFO 6365 whole genome shotgun sequence.</title>
        <authorList>
            <person name="Kanamasa S."/>
            <person name="Takahashi H."/>
        </authorList>
    </citation>
    <scope>NUCLEOTIDE SEQUENCE [LARGE SCALE GENOMIC DNA]</scope>
    <source>
        <strain evidence="1 2">IFO 6365</strain>
    </source>
</reference>
<protein>
    <submittedName>
        <fullName evidence="1">Protein-L-isoaspartate O-methyltransferase</fullName>
    </submittedName>
</protein>
<evidence type="ECO:0000313" key="2">
    <source>
        <dbReference type="Proteomes" id="UP000452235"/>
    </source>
</evidence>
<dbReference type="AlphaFoldDB" id="A0A5M3ZAA0"/>
<accession>A0A5M3ZAA0</accession>